<dbReference type="PANTHER" id="PTHR32154:SF20">
    <property type="entry name" value="2-OXOGLUTARATE OXIDOREDUCTASE SUBUNIT KORA"/>
    <property type="match status" value="1"/>
</dbReference>
<feature type="domain" description="Pyruvate/ketoisovalerate oxidoreductase catalytic" evidence="2">
    <location>
        <begin position="99"/>
        <end position="158"/>
    </location>
</feature>
<evidence type="ECO:0000313" key="5">
    <source>
        <dbReference type="Proteomes" id="UP000231371"/>
    </source>
</evidence>
<name>A0A2H0KFI1_9BACT</name>
<dbReference type="Pfam" id="PF01855">
    <property type="entry name" value="POR_N"/>
    <property type="match status" value="1"/>
</dbReference>
<dbReference type="InterPro" id="IPR009014">
    <property type="entry name" value="Transketo_C/PFOR_II"/>
</dbReference>
<dbReference type="InterPro" id="IPR002869">
    <property type="entry name" value="Pyrv_flavodox_OxRed_cen"/>
</dbReference>
<dbReference type="Pfam" id="PF01558">
    <property type="entry name" value="POR"/>
    <property type="match status" value="2"/>
</dbReference>
<dbReference type="SUPFAM" id="SSF52518">
    <property type="entry name" value="Thiamin diphosphate-binding fold (THDP-binding)"/>
    <property type="match status" value="1"/>
</dbReference>
<dbReference type="InterPro" id="IPR002880">
    <property type="entry name" value="Pyrv_Fd/Flavodoxin_OxRdtase_N"/>
</dbReference>
<dbReference type="InterPro" id="IPR019752">
    <property type="entry name" value="Pyrv/ketoisovalerate_OxRed_cat"/>
</dbReference>
<feature type="domain" description="Pyruvate/ketoisovalerate oxidoreductase catalytic" evidence="2">
    <location>
        <begin position="12"/>
        <end position="84"/>
    </location>
</feature>
<evidence type="ECO:0000259" key="3">
    <source>
        <dbReference type="Pfam" id="PF01855"/>
    </source>
</evidence>
<evidence type="ECO:0000256" key="1">
    <source>
        <dbReference type="ARBA" id="ARBA00023002"/>
    </source>
</evidence>
<accession>A0A2H0KFI1</accession>
<dbReference type="AlphaFoldDB" id="A0A2H0KFI1"/>
<evidence type="ECO:0000259" key="2">
    <source>
        <dbReference type="Pfam" id="PF01558"/>
    </source>
</evidence>
<organism evidence="4 5">
    <name type="scientific">Candidatus Shapirobacteria bacterium CG11_big_fil_rev_8_21_14_0_20_40_12</name>
    <dbReference type="NCBI Taxonomy" id="1974889"/>
    <lineage>
        <taxon>Bacteria</taxon>
        <taxon>Candidatus Shapironibacteriota</taxon>
    </lineage>
</organism>
<dbReference type="NCBIfam" id="TIGR03710">
    <property type="entry name" value="OAFO_sf"/>
    <property type="match status" value="1"/>
</dbReference>
<dbReference type="Gene3D" id="3.40.50.920">
    <property type="match status" value="1"/>
</dbReference>
<comment type="caution">
    <text evidence="4">The sequence shown here is derived from an EMBL/GenBank/DDBJ whole genome shotgun (WGS) entry which is preliminary data.</text>
</comment>
<dbReference type="InterPro" id="IPR029061">
    <property type="entry name" value="THDP-binding"/>
</dbReference>
<dbReference type="CDD" id="cd07034">
    <property type="entry name" value="TPP_PYR_PFOR_IOR-alpha_like"/>
    <property type="match status" value="1"/>
</dbReference>
<dbReference type="Proteomes" id="UP000231371">
    <property type="component" value="Unassembled WGS sequence"/>
</dbReference>
<sequence>MKNFAIKLSGPAGAGMMQAGETLSKALNRLGFYTLMYPEYPSRIRGGDNHVLVVFSEEKHVAPVEKIDLLLAFGKENYRNHKNEGNEGFQGYEGEELGLMKIAKELGNPLVANTAGLGLIFKILGFELKALEEQIEEEFKEKEAVKKINVDAAGKGYEISKSKSKSKSGNGKNILNYSGNEALVEGILKAKCGFAAIYPMTPINSILTMLSKSRVQVFRPEDEIAGMMAALGASYAGKRAMIATSGGGFSLMVEGLGMAGMAEIPIVCVVGQRTGPSTGMATYSSQADLNFVINAGQGEFPRIVLAPGDIGECFRLGAEAFNLAECYQVPVILLTDKYLAESRFSGNGEELKGSEYKNYNDYKIYKNYKRYQFTEDGISPMAFPGQAIVRANSYEHDEEGFSCDDKTNREKMMDRRMNKLSDLNGGFEIFGKGKTVLVGWGSTKEIILDFLKDNFGFNFLHIWRPWPFPQGAIDILRNVERVIVIEGNYSGQLADLIERFTFRKVERVLKDDGRPFYKQELEDKLLK</sequence>
<evidence type="ECO:0008006" key="6">
    <source>
        <dbReference type="Google" id="ProtNLM"/>
    </source>
</evidence>
<proteinExistence type="predicted"/>
<reference evidence="4 5" key="1">
    <citation type="submission" date="2017-09" db="EMBL/GenBank/DDBJ databases">
        <title>Depth-based differentiation of microbial function through sediment-hosted aquifers and enrichment of novel symbionts in the deep terrestrial subsurface.</title>
        <authorList>
            <person name="Probst A.J."/>
            <person name="Ladd B."/>
            <person name="Jarett J.K."/>
            <person name="Geller-Mcgrath D.E."/>
            <person name="Sieber C.M."/>
            <person name="Emerson J.B."/>
            <person name="Anantharaman K."/>
            <person name="Thomas B.C."/>
            <person name="Malmstrom R."/>
            <person name="Stieglmeier M."/>
            <person name="Klingl A."/>
            <person name="Woyke T."/>
            <person name="Ryan C.M."/>
            <person name="Banfield J.F."/>
        </authorList>
    </citation>
    <scope>NUCLEOTIDE SEQUENCE [LARGE SCALE GENOMIC DNA]</scope>
    <source>
        <strain evidence="4">CG11_big_fil_rev_8_21_14_0_20_40_12</strain>
    </source>
</reference>
<dbReference type="PANTHER" id="PTHR32154">
    <property type="entry name" value="PYRUVATE-FLAVODOXIN OXIDOREDUCTASE-RELATED"/>
    <property type="match status" value="1"/>
</dbReference>
<dbReference type="EMBL" id="PCVI01000048">
    <property type="protein sequence ID" value="PIQ69985.1"/>
    <property type="molecule type" value="Genomic_DNA"/>
</dbReference>
<feature type="domain" description="Pyruvate flavodoxin/ferredoxin oxidoreductase pyrimidine binding" evidence="3">
    <location>
        <begin position="186"/>
        <end position="410"/>
    </location>
</feature>
<protein>
    <recommendedName>
        <fullName evidence="6">Pyruvate ferredoxin oxidoreductase</fullName>
    </recommendedName>
</protein>
<gene>
    <name evidence="4" type="ORF">COV89_02965</name>
</gene>
<dbReference type="GO" id="GO:0006979">
    <property type="term" value="P:response to oxidative stress"/>
    <property type="evidence" value="ECO:0007669"/>
    <property type="project" value="TreeGrafter"/>
</dbReference>
<dbReference type="InterPro" id="IPR022367">
    <property type="entry name" value="2-oxoacid/accept_OxRdtase_asu"/>
</dbReference>
<dbReference type="SUPFAM" id="SSF52922">
    <property type="entry name" value="TK C-terminal domain-like"/>
    <property type="match status" value="1"/>
</dbReference>
<dbReference type="InterPro" id="IPR050722">
    <property type="entry name" value="Pyruvate:ferred/Flavod_OxRd"/>
</dbReference>
<evidence type="ECO:0000313" key="4">
    <source>
        <dbReference type="EMBL" id="PIQ69985.1"/>
    </source>
</evidence>
<dbReference type="Gene3D" id="3.40.50.970">
    <property type="match status" value="1"/>
</dbReference>
<keyword evidence="1" id="KW-0560">Oxidoreductase</keyword>
<dbReference type="GO" id="GO:0016903">
    <property type="term" value="F:oxidoreductase activity, acting on the aldehyde or oxo group of donors"/>
    <property type="evidence" value="ECO:0007669"/>
    <property type="project" value="InterPro"/>
</dbReference>
<dbReference type="SUPFAM" id="SSF53323">
    <property type="entry name" value="Pyruvate-ferredoxin oxidoreductase, PFOR, domain III"/>
    <property type="match status" value="1"/>
</dbReference>
<dbReference type="Gene3D" id="3.40.920.10">
    <property type="entry name" value="Pyruvate-ferredoxin oxidoreductase, PFOR, domain III"/>
    <property type="match status" value="2"/>
</dbReference>